<feature type="region of interest" description="Disordered" evidence="1">
    <location>
        <begin position="116"/>
        <end position="166"/>
    </location>
</feature>
<feature type="region of interest" description="Disordered" evidence="1">
    <location>
        <begin position="40"/>
        <end position="86"/>
    </location>
</feature>
<dbReference type="PANTHER" id="PTHR31105:SF42">
    <property type="entry name" value="OS02G0258300 PROTEIN"/>
    <property type="match status" value="1"/>
</dbReference>
<reference evidence="4 5" key="1">
    <citation type="submission" date="2023-10" db="EMBL/GenBank/DDBJ databases">
        <title>Chromosome-scale genome assembly provides insights into flower coloration mechanisms of Canna indica.</title>
        <authorList>
            <person name="Li C."/>
        </authorList>
    </citation>
    <scope>NUCLEOTIDE SEQUENCE [LARGE SCALE GENOMIC DNA]</scope>
    <source>
        <tissue evidence="4">Flower</tissue>
    </source>
</reference>
<dbReference type="Pfam" id="PF11331">
    <property type="entry name" value="Zn_ribbon_12"/>
    <property type="match status" value="1"/>
</dbReference>
<evidence type="ECO:0000256" key="1">
    <source>
        <dbReference type="SAM" id="MobiDB-lite"/>
    </source>
</evidence>
<feature type="region of interest" description="Disordered" evidence="1">
    <location>
        <begin position="259"/>
        <end position="284"/>
    </location>
</feature>
<feature type="region of interest" description="Disordered" evidence="1">
    <location>
        <begin position="464"/>
        <end position="491"/>
    </location>
</feature>
<keyword evidence="5" id="KW-1185">Reference proteome</keyword>
<proteinExistence type="predicted"/>
<evidence type="ECO:0000259" key="2">
    <source>
        <dbReference type="Pfam" id="PF11331"/>
    </source>
</evidence>
<feature type="compositionally biased region" description="Basic and acidic residues" evidence="1">
    <location>
        <begin position="63"/>
        <end position="74"/>
    </location>
</feature>
<dbReference type="InterPro" id="IPR040244">
    <property type="entry name" value="EDR4-like"/>
</dbReference>
<dbReference type="EMBL" id="CP136893">
    <property type="protein sequence ID" value="WOL03176.1"/>
    <property type="molecule type" value="Genomic_DNA"/>
</dbReference>
<dbReference type="InterPro" id="IPR021480">
    <property type="entry name" value="Zinc_ribbon_12"/>
</dbReference>
<feature type="domain" description="Probable zinc-ribbon" evidence="2">
    <location>
        <begin position="398"/>
        <end position="442"/>
    </location>
</feature>
<dbReference type="Pfam" id="PF22910">
    <property type="entry name" value="EDR4-like_1st"/>
    <property type="match status" value="1"/>
</dbReference>
<evidence type="ECO:0000313" key="4">
    <source>
        <dbReference type="EMBL" id="WOL03176.1"/>
    </source>
</evidence>
<organism evidence="4 5">
    <name type="scientific">Canna indica</name>
    <name type="common">Indian-shot</name>
    <dbReference type="NCBI Taxonomy" id="4628"/>
    <lineage>
        <taxon>Eukaryota</taxon>
        <taxon>Viridiplantae</taxon>
        <taxon>Streptophyta</taxon>
        <taxon>Embryophyta</taxon>
        <taxon>Tracheophyta</taxon>
        <taxon>Spermatophyta</taxon>
        <taxon>Magnoliopsida</taxon>
        <taxon>Liliopsida</taxon>
        <taxon>Zingiberales</taxon>
        <taxon>Cannaceae</taxon>
        <taxon>Canna</taxon>
    </lineage>
</organism>
<sequence>MGENGGGRARVRPVRCPKCDDLLPELENFTAHRCGSWNATVREKGDHSTTVSSSERPYGAKLPHLDDSSNKKGVESGPGSATGRDIIKLDTREGEEEKLRLSPEAIPRRRLTSRIDDRVDSGPGMSGIHDGSGRYRRSSKAPFRGSASSEDGMLQGFRGKRGTRPATDRVPAFCRMAEEEMKSAPSLNYREGSSTLHDGLYREDYSKKKNQSEIGTEYRGQYPVQLLRQLDELRDQISRSREIDEKVREKIPATEVHSKATRNLDSQLRGNHAYGEQHGPKPQRKAPYLLSAHYAERPKNDYLRRQFETDPSISYHHDDFIHHASCHCIHCHHKHLPLPERAARYPITNRSQRHPLCSQNYVPYPVGLQMLRLQEHKEKVARAENLKKRDRRPCQAFAGAAPFVICSSCYELLRLPQIILLVSKKLCKLRCGSCSVVFSIELVGKTLEISTSVPSVAIPDANCSPRVKTNKDAQSKAQNSRKSYASSSEDYSGPYKNIQSIDGSNFSPSTSSHELMEGECKLSLSEADKMKQIKEADKMKGLSSASDRSNNMESLDSTICQQITSSTTEYHFDAEAISDDAYKIKGLSSAPDRSHNMEIPDSTICQQITPSTTECHLDADSPSQDNLVHTLSNKVMDNSENAITKCSDEETTISYSDKLQQSCDNDQAVTEIDLSVREYGSSNLSRDYLEMEKDQNQFRNDNNDDSLVLKKSLQDYSLPVVSVNGHPILDHLVRKAEKQAGRVLPGEYWYDCHAGFWGVMGQPCLGIIPPFIEEFNYPMPKNCACGNTGIFVNGRELHKKDLKLLVNRGLPPTTGKHYVLEFSGNLFDEVSRKKLGDIGRLAPTVEKMGRGFGMRVPF</sequence>
<dbReference type="PANTHER" id="PTHR31105">
    <property type="entry name" value="EXTRA-LARGE G-PROTEIN-LIKE"/>
    <property type="match status" value="1"/>
</dbReference>
<gene>
    <name evidence="4" type="ORF">Cni_G11896</name>
</gene>
<feature type="domain" description="Enhanced disease resistance 4-like N-terminal" evidence="3">
    <location>
        <begin position="11"/>
        <end position="42"/>
    </location>
</feature>
<protein>
    <recommendedName>
        <fullName evidence="6">Zinc-ribbon domain-containing protein</fullName>
    </recommendedName>
</protein>
<dbReference type="AlphaFoldDB" id="A0AAQ3KCJ8"/>
<accession>A0AAQ3KCJ8</accession>
<evidence type="ECO:0000313" key="5">
    <source>
        <dbReference type="Proteomes" id="UP001327560"/>
    </source>
</evidence>
<dbReference type="GO" id="GO:1900150">
    <property type="term" value="P:regulation of defense response to fungus"/>
    <property type="evidence" value="ECO:0007669"/>
    <property type="project" value="InterPro"/>
</dbReference>
<evidence type="ECO:0000259" key="3">
    <source>
        <dbReference type="Pfam" id="PF22910"/>
    </source>
</evidence>
<evidence type="ECO:0008006" key="6">
    <source>
        <dbReference type="Google" id="ProtNLM"/>
    </source>
</evidence>
<feature type="compositionally biased region" description="Polar residues" evidence="1">
    <location>
        <begin position="475"/>
        <end position="490"/>
    </location>
</feature>
<dbReference type="InterPro" id="IPR055126">
    <property type="entry name" value="EDR4-like_N"/>
</dbReference>
<dbReference type="Proteomes" id="UP001327560">
    <property type="component" value="Chromosome 4"/>
</dbReference>
<name>A0AAQ3KCJ8_9LILI</name>